<dbReference type="PIRSF" id="PIRSF000850">
    <property type="entry name" value="Phospholipase_D_PSS"/>
    <property type="match status" value="1"/>
</dbReference>
<dbReference type="InterPro" id="IPR001736">
    <property type="entry name" value="PLipase_D/transphosphatidylase"/>
</dbReference>
<dbReference type="GO" id="GO:0032049">
    <property type="term" value="P:cardiolipin biosynthetic process"/>
    <property type="evidence" value="ECO:0007669"/>
    <property type="project" value="InterPro"/>
</dbReference>
<dbReference type="RefSeq" id="WP_220636392.1">
    <property type="nucleotide sequence ID" value="NZ_CAJQUM010000001.1"/>
</dbReference>
<sequence>MKPRFVEGNAVRLLENGVEYFPALVEAIDSATSEVHLESYIFANDEAAKAVVAALIRARQRGTEIRVLVDGFGARDFPHELGADLIAADCEVLIYRAEVAKQRFRRNRLRRLHRKLVVIDGRIAFVGGLNIVADTTDTDPGFPRHDYAIVVEGPLVADIHDAVRHLWRLVRWATFGQRPERPANLPISRRLCGPVHAAFLIRDNLRHRRDIENAYLEAIETSAQEVLIACAYFLPGKRFRETLMDAARRGVKVTMLLQSRGDHAVIRHAERMLYHELLPAGIRIFEYHAGFLHAKVGVVDRQWATVGSSNIDPFSLLLSREANVVIDDAGFAATLRERLQRAIASGGREVRIKDMNNRSWWSRLVNRAAYAFVRFAVSVSRYGGKDYRE</sequence>
<keyword evidence="1" id="KW-1208">Phospholipid metabolism</keyword>
<keyword evidence="1 3" id="KW-0808">Transferase</keyword>
<gene>
    <name evidence="1 3" type="primary">clsB</name>
    <name evidence="3" type="ORF">GTOL_12436</name>
</gene>
<comment type="catalytic activity">
    <reaction evidence="1">
        <text>2 a 1,2-diacyl-sn-glycero-3-phospho-(1'-sn-glycerol) = a cardiolipin + glycerol</text>
        <dbReference type="Rhea" id="RHEA:31451"/>
        <dbReference type="ChEBI" id="CHEBI:17754"/>
        <dbReference type="ChEBI" id="CHEBI:62237"/>
        <dbReference type="ChEBI" id="CHEBI:64716"/>
    </reaction>
</comment>
<keyword evidence="1" id="KW-0472">Membrane</keyword>
<organism evidence="3 4">
    <name type="scientific">Georgfuchsia toluolica</name>
    <dbReference type="NCBI Taxonomy" id="424218"/>
    <lineage>
        <taxon>Bacteria</taxon>
        <taxon>Pseudomonadati</taxon>
        <taxon>Pseudomonadota</taxon>
        <taxon>Betaproteobacteria</taxon>
        <taxon>Nitrosomonadales</taxon>
        <taxon>Sterolibacteriaceae</taxon>
        <taxon>Georgfuchsia</taxon>
    </lineage>
</organism>
<evidence type="ECO:0000313" key="3">
    <source>
        <dbReference type="EMBL" id="CAG4884553.1"/>
    </source>
</evidence>
<name>A0A916J5V8_9PROT</name>
<dbReference type="PROSITE" id="PS50035">
    <property type="entry name" value="PLD"/>
    <property type="match status" value="2"/>
</dbReference>
<dbReference type="EC" id="2.7.8.-" evidence="1"/>
<protein>
    <recommendedName>
        <fullName evidence="1">Cardiolipin synthase B</fullName>
        <shortName evidence="1">CL synthase</shortName>
        <ecNumber evidence="1">2.7.8.-</ecNumber>
    </recommendedName>
</protein>
<comment type="function">
    <text evidence="1">Catalyzes the phosphatidyl group transfer from one phosphatidylglycerol molecule to another to form cardiolipin (CL) (diphosphatidylglycerol) and glycerol.</text>
</comment>
<dbReference type="Proteomes" id="UP000742786">
    <property type="component" value="Unassembled WGS sequence"/>
</dbReference>
<feature type="active site" evidence="1">
    <location>
        <position position="295"/>
    </location>
</feature>
<dbReference type="GO" id="GO:0008808">
    <property type="term" value="F:cardiolipin synthase activity"/>
    <property type="evidence" value="ECO:0007669"/>
    <property type="project" value="InterPro"/>
</dbReference>
<dbReference type="InterPro" id="IPR030872">
    <property type="entry name" value="Cardiolipin_synth_ClsB"/>
</dbReference>
<dbReference type="AlphaFoldDB" id="A0A916J5V8"/>
<comment type="subcellular location">
    <subcellularLocation>
        <location evidence="1">Cell membrane</location>
        <topology evidence="1">Peripheral membrane protein</topology>
    </subcellularLocation>
</comment>
<evidence type="ECO:0000256" key="1">
    <source>
        <dbReference type="HAMAP-Rule" id="MF_01917"/>
    </source>
</evidence>
<feature type="active site" evidence="1">
    <location>
        <position position="120"/>
    </location>
</feature>
<evidence type="ECO:0000313" key="4">
    <source>
        <dbReference type="Proteomes" id="UP000742786"/>
    </source>
</evidence>
<comment type="caution">
    <text evidence="3">The sequence shown here is derived from an EMBL/GenBank/DDBJ whole genome shotgun (WGS) entry which is preliminary data.</text>
</comment>
<dbReference type="CDD" id="cd09159">
    <property type="entry name" value="PLDc_ybhO_like_2"/>
    <property type="match status" value="1"/>
</dbReference>
<feature type="active site" evidence="1">
    <location>
        <position position="300"/>
    </location>
</feature>
<keyword evidence="1" id="KW-0444">Lipid biosynthesis</keyword>
<keyword evidence="1" id="KW-1003">Cell membrane</keyword>
<dbReference type="SMART" id="SM00155">
    <property type="entry name" value="PLDc"/>
    <property type="match status" value="2"/>
</dbReference>
<dbReference type="InterPro" id="IPR025202">
    <property type="entry name" value="PLD-like_dom"/>
</dbReference>
<dbReference type="CDD" id="cd09110">
    <property type="entry name" value="PLDc_CLS_1"/>
    <property type="match status" value="1"/>
</dbReference>
<proteinExistence type="inferred from homology"/>
<dbReference type="PANTHER" id="PTHR21248:SF22">
    <property type="entry name" value="PHOSPHOLIPASE D"/>
    <property type="match status" value="1"/>
</dbReference>
<dbReference type="SUPFAM" id="SSF56024">
    <property type="entry name" value="Phospholipase D/nuclease"/>
    <property type="match status" value="2"/>
</dbReference>
<accession>A0A916J5V8</accession>
<comment type="similarity">
    <text evidence="1">Belongs to the phospholipase D family. Cardiolipin synthase subfamily. ClsB sub-subfamily.</text>
</comment>
<feature type="domain" description="PLD phosphodiesterase" evidence="2">
    <location>
        <begin position="288"/>
        <end position="315"/>
    </location>
</feature>
<keyword evidence="1" id="KW-0443">Lipid metabolism</keyword>
<dbReference type="NCBIfam" id="NF008427">
    <property type="entry name" value="PRK11263.1"/>
    <property type="match status" value="1"/>
</dbReference>
<feature type="active site" evidence="1">
    <location>
        <position position="115"/>
    </location>
</feature>
<feature type="active site" evidence="1">
    <location>
        <position position="293"/>
    </location>
</feature>
<dbReference type="PANTHER" id="PTHR21248">
    <property type="entry name" value="CARDIOLIPIN SYNTHASE"/>
    <property type="match status" value="1"/>
</dbReference>
<dbReference type="EMBL" id="CAJQUM010000001">
    <property type="protein sequence ID" value="CAG4884553.1"/>
    <property type="molecule type" value="Genomic_DNA"/>
</dbReference>
<feature type="domain" description="PLD phosphodiesterase" evidence="2">
    <location>
        <begin position="108"/>
        <end position="135"/>
    </location>
</feature>
<feature type="active site" evidence="1">
    <location>
        <position position="113"/>
    </location>
</feature>
<keyword evidence="1" id="KW-0594">Phospholipid biosynthesis</keyword>
<reference evidence="3" key="1">
    <citation type="submission" date="2021-04" db="EMBL/GenBank/DDBJ databases">
        <authorList>
            <person name="Hornung B."/>
        </authorList>
    </citation>
    <scope>NUCLEOTIDE SEQUENCE</scope>
    <source>
        <strain evidence="3">G5G6</strain>
    </source>
</reference>
<dbReference type="Gene3D" id="3.30.870.10">
    <property type="entry name" value="Endonuclease Chain A"/>
    <property type="match status" value="2"/>
</dbReference>
<keyword evidence="4" id="KW-1185">Reference proteome</keyword>
<dbReference type="HAMAP" id="MF_01917">
    <property type="entry name" value="Cardiolipin_synth_ClsB"/>
    <property type="match status" value="1"/>
</dbReference>
<dbReference type="GO" id="GO:0005886">
    <property type="term" value="C:plasma membrane"/>
    <property type="evidence" value="ECO:0007669"/>
    <property type="project" value="UniProtKB-SubCell"/>
</dbReference>
<dbReference type="Pfam" id="PF13091">
    <property type="entry name" value="PLDc_2"/>
    <property type="match status" value="2"/>
</dbReference>
<evidence type="ECO:0000259" key="2">
    <source>
        <dbReference type="PROSITE" id="PS50035"/>
    </source>
</evidence>